<evidence type="ECO:0000313" key="2">
    <source>
        <dbReference type="EMBL" id="MFC0477824.1"/>
    </source>
</evidence>
<proteinExistence type="predicted"/>
<name>A0ABV6KX36_9BACI</name>
<feature type="transmembrane region" description="Helical" evidence="1">
    <location>
        <begin position="31"/>
        <end position="49"/>
    </location>
</feature>
<gene>
    <name evidence="2" type="ORF">ACFFHF_21780</name>
</gene>
<keyword evidence="3" id="KW-1185">Reference proteome</keyword>
<protein>
    <submittedName>
        <fullName evidence="2">Uncharacterized protein</fullName>
    </submittedName>
</protein>
<dbReference type="Proteomes" id="UP001589738">
    <property type="component" value="Unassembled WGS sequence"/>
</dbReference>
<evidence type="ECO:0000256" key="1">
    <source>
        <dbReference type="SAM" id="Phobius"/>
    </source>
</evidence>
<sequence length="57" mass="6442">MNFIHKHSTVIIVSAIALMILKNVLPIPQLLQEVLSIVSFLVVVSVVIIKKRYKRTS</sequence>
<keyword evidence="1" id="KW-0812">Transmembrane</keyword>
<keyword evidence="1" id="KW-1133">Transmembrane helix</keyword>
<dbReference type="EMBL" id="JBHLUU010000125">
    <property type="protein sequence ID" value="MFC0477824.1"/>
    <property type="molecule type" value="Genomic_DNA"/>
</dbReference>
<evidence type="ECO:0000313" key="3">
    <source>
        <dbReference type="Proteomes" id="UP001589738"/>
    </source>
</evidence>
<comment type="caution">
    <text evidence="2">The sequence shown here is derived from an EMBL/GenBank/DDBJ whole genome shotgun (WGS) entry which is preliminary data.</text>
</comment>
<organism evidence="2 3">
    <name type="scientific">Robertmurraya beringensis</name>
    <dbReference type="NCBI Taxonomy" id="641660"/>
    <lineage>
        <taxon>Bacteria</taxon>
        <taxon>Bacillati</taxon>
        <taxon>Bacillota</taxon>
        <taxon>Bacilli</taxon>
        <taxon>Bacillales</taxon>
        <taxon>Bacillaceae</taxon>
        <taxon>Robertmurraya</taxon>
    </lineage>
</organism>
<keyword evidence="1" id="KW-0472">Membrane</keyword>
<accession>A0ABV6KX36</accession>
<reference evidence="2 3" key="1">
    <citation type="submission" date="2024-09" db="EMBL/GenBank/DDBJ databases">
        <authorList>
            <person name="Sun Q."/>
            <person name="Mori K."/>
        </authorList>
    </citation>
    <scope>NUCLEOTIDE SEQUENCE [LARGE SCALE GENOMIC DNA]</scope>
    <source>
        <strain evidence="2 3">CGMCC 1.9126</strain>
    </source>
</reference>
<dbReference type="RefSeq" id="WP_340905543.1">
    <property type="nucleotide sequence ID" value="NZ_JBHLUU010000125.1"/>
</dbReference>
<feature type="transmembrane region" description="Helical" evidence="1">
    <location>
        <begin position="7"/>
        <end position="25"/>
    </location>
</feature>